<evidence type="ECO:0008006" key="3">
    <source>
        <dbReference type="Google" id="ProtNLM"/>
    </source>
</evidence>
<dbReference type="AlphaFoldDB" id="A0A562VHA2"/>
<proteinExistence type="predicted"/>
<organism evidence="1 2">
    <name type="scientific">Geobacter argillaceus</name>
    <dbReference type="NCBI Taxonomy" id="345631"/>
    <lineage>
        <taxon>Bacteria</taxon>
        <taxon>Pseudomonadati</taxon>
        <taxon>Thermodesulfobacteriota</taxon>
        <taxon>Desulfuromonadia</taxon>
        <taxon>Geobacterales</taxon>
        <taxon>Geobacteraceae</taxon>
        <taxon>Geobacter</taxon>
    </lineage>
</organism>
<dbReference type="EMBL" id="VLLN01000022">
    <property type="protein sequence ID" value="TWJ17333.1"/>
    <property type="molecule type" value="Genomic_DNA"/>
</dbReference>
<dbReference type="SUPFAM" id="SSF55469">
    <property type="entry name" value="FMN-dependent nitroreductase-like"/>
    <property type="match status" value="2"/>
</dbReference>
<reference evidence="1 2" key="1">
    <citation type="submission" date="2019-07" db="EMBL/GenBank/DDBJ databases">
        <title>Genomic Encyclopedia of Archaeal and Bacterial Type Strains, Phase II (KMG-II): from individual species to whole genera.</title>
        <authorList>
            <person name="Goeker M."/>
        </authorList>
    </citation>
    <scope>NUCLEOTIDE SEQUENCE [LARGE SCALE GENOMIC DNA]</scope>
    <source>
        <strain evidence="1 2">ATCC BAA-1139</strain>
    </source>
</reference>
<comment type="caution">
    <text evidence="1">The sequence shown here is derived from an EMBL/GenBank/DDBJ whole genome shotgun (WGS) entry which is preliminary data.</text>
</comment>
<accession>A0A562VHA2</accession>
<dbReference type="Gene3D" id="3.40.109.10">
    <property type="entry name" value="NADH Oxidase"/>
    <property type="match status" value="2"/>
</dbReference>
<gene>
    <name evidence="1" type="ORF">JN12_03109</name>
</gene>
<evidence type="ECO:0000313" key="2">
    <source>
        <dbReference type="Proteomes" id="UP000319449"/>
    </source>
</evidence>
<dbReference type="OrthoDB" id="272552at2"/>
<keyword evidence="2" id="KW-1185">Reference proteome</keyword>
<dbReference type="RefSeq" id="WP_145024408.1">
    <property type="nucleotide sequence ID" value="NZ_VLLN01000022.1"/>
</dbReference>
<dbReference type="InterPro" id="IPR000415">
    <property type="entry name" value="Nitroreductase-like"/>
</dbReference>
<sequence>MISSQIIDTLITAATTAPTVDNCQPWQFITRDDGLDIHLDRQRAEFFGDYCYTAAYATIGAAVQNMVIAASNLNLACEVTSFPSPEKPVARITFRPSLTTTDQLFNAILQRCTNRRPYRNEKLDEPTAVALKQAVTVPGATLHLFDDHTSMKQLFLLAAKIDSIIFNHPQLHANLFRWLRWNDGDVQETRDGLPIGSLELDPFQRLFFRLMSSWPLLRTLNLIGINRLVGLLNSSLLMKSAALGILVMDGSSNQHYFAGGRCMERIWLTATAQGVAVHPFGGLPFILTRMLRGGKEGFSDQQYRLLKNTYARLQEIIPITPANALIILFRFGYADPPTQRSLRRPVSDVLQTFNG</sequence>
<name>A0A562VHA2_9BACT</name>
<dbReference type="GO" id="GO:0016491">
    <property type="term" value="F:oxidoreductase activity"/>
    <property type="evidence" value="ECO:0007669"/>
    <property type="project" value="InterPro"/>
</dbReference>
<protein>
    <recommendedName>
        <fullName evidence="3">Nitroreductase family protein</fullName>
    </recommendedName>
</protein>
<dbReference type="Proteomes" id="UP000319449">
    <property type="component" value="Unassembled WGS sequence"/>
</dbReference>
<evidence type="ECO:0000313" key="1">
    <source>
        <dbReference type="EMBL" id="TWJ17333.1"/>
    </source>
</evidence>